<organism evidence="2 3">
    <name type="scientific">Stichopus japonicus</name>
    <name type="common">Sea cucumber</name>
    <dbReference type="NCBI Taxonomy" id="307972"/>
    <lineage>
        <taxon>Eukaryota</taxon>
        <taxon>Metazoa</taxon>
        <taxon>Echinodermata</taxon>
        <taxon>Eleutherozoa</taxon>
        <taxon>Echinozoa</taxon>
        <taxon>Holothuroidea</taxon>
        <taxon>Aspidochirotacea</taxon>
        <taxon>Aspidochirotida</taxon>
        <taxon>Stichopodidae</taxon>
        <taxon>Apostichopus</taxon>
    </lineage>
</organism>
<evidence type="ECO:0000313" key="2">
    <source>
        <dbReference type="EMBL" id="PIK46279.1"/>
    </source>
</evidence>
<reference evidence="2 3" key="1">
    <citation type="journal article" date="2017" name="PLoS Biol.">
        <title>The sea cucumber genome provides insights into morphological evolution and visceral regeneration.</title>
        <authorList>
            <person name="Zhang X."/>
            <person name="Sun L."/>
            <person name="Yuan J."/>
            <person name="Sun Y."/>
            <person name="Gao Y."/>
            <person name="Zhang L."/>
            <person name="Li S."/>
            <person name="Dai H."/>
            <person name="Hamel J.F."/>
            <person name="Liu C."/>
            <person name="Yu Y."/>
            <person name="Liu S."/>
            <person name="Lin W."/>
            <person name="Guo K."/>
            <person name="Jin S."/>
            <person name="Xu P."/>
            <person name="Storey K.B."/>
            <person name="Huan P."/>
            <person name="Zhang T."/>
            <person name="Zhou Y."/>
            <person name="Zhang J."/>
            <person name="Lin C."/>
            <person name="Li X."/>
            <person name="Xing L."/>
            <person name="Huo D."/>
            <person name="Sun M."/>
            <person name="Wang L."/>
            <person name="Mercier A."/>
            <person name="Li F."/>
            <person name="Yang H."/>
            <person name="Xiang J."/>
        </authorList>
    </citation>
    <scope>NUCLEOTIDE SEQUENCE [LARGE SCALE GENOMIC DNA]</scope>
    <source>
        <strain evidence="2">Shaxun</strain>
        <tissue evidence="2">Muscle</tissue>
    </source>
</reference>
<dbReference type="EMBL" id="MRZV01000655">
    <property type="protein sequence ID" value="PIK46279.1"/>
    <property type="molecule type" value="Genomic_DNA"/>
</dbReference>
<comment type="caution">
    <text evidence="2">The sequence shown here is derived from an EMBL/GenBank/DDBJ whole genome shotgun (WGS) entry which is preliminary data.</text>
</comment>
<evidence type="ECO:0000256" key="1">
    <source>
        <dbReference type="SAM" id="MobiDB-lite"/>
    </source>
</evidence>
<sequence length="225" mass="25658">MLNESKTEVLHLTSRFKRSPPFPNISICGAEIPPSAAVKDLGVTLDNTLQMRGHVREVARNASFYYTKSAKYVTSSIIHQQNACTAFVTSRLDYCNSLFYGLPARDLGRLQLVQNAAARLVTKIKRNDHHTLHQFSEIYIGYRLETGLFSKSRFLHTKPLTIRDLLTSLNFYCLTHHPGYFVLHLLPYWSPPRTPTRRSTVTEPLQQQPQTFGTSSRLTSEPLHL</sequence>
<dbReference type="Proteomes" id="UP000230750">
    <property type="component" value="Unassembled WGS sequence"/>
</dbReference>
<feature type="region of interest" description="Disordered" evidence="1">
    <location>
        <begin position="196"/>
        <end position="225"/>
    </location>
</feature>
<evidence type="ECO:0000313" key="3">
    <source>
        <dbReference type="Proteomes" id="UP000230750"/>
    </source>
</evidence>
<gene>
    <name evidence="2" type="ORF">BSL78_16865</name>
</gene>
<feature type="compositionally biased region" description="Polar residues" evidence="1">
    <location>
        <begin position="201"/>
        <end position="219"/>
    </location>
</feature>
<name>A0A2G8KE85_STIJA</name>
<proteinExistence type="predicted"/>
<keyword evidence="3" id="KW-1185">Reference proteome</keyword>
<protein>
    <recommendedName>
        <fullName evidence="4">RNA-directed DNA polymerase from mobile element jockey-like</fullName>
    </recommendedName>
</protein>
<accession>A0A2G8KE85</accession>
<dbReference type="OrthoDB" id="10050074at2759"/>
<dbReference type="AlphaFoldDB" id="A0A2G8KE85"/>
<evidence type="ECO:0008006" key="4">
    <source>
        <dbReference type="Google" id="ProtNLM"/>
    </source>
</evidence>
<dbReference type="STRING" id="307972.A0A2G8KE85"/>
<dbReference type="PANTHER" id="PTHR33332">
    <property type="entry name" value="REVERSE TRANSCRIPTASE DOMAIN-CONTAINING PROTEIN"/>
    <property type="match status" value="1"/>
</dbReference>